<sequence length="1076" mass="118830">MEFKRSFRTNTTDSRCEYPKVHSWSPDGSGDCCSWDGVECDEVTGRVITLDLSGSCLSGTMSPNTTLFRLFHLESLNLACNSFNFSPIPYGFGNLSRLQYLNLSRSDFAGEIPHDISQLSELVSLDLSDSFSEALHLPNVGNFVHNLTGLKELDLSRVSLLSPIPPVLANFSSLTSLGLADCGLNGDFPVSIFQLPNLEVLRIASNGNLPGFLPKLHWGSPLKSLDLSLTNFSGGIPTSIGNLSLLNELIAWNCHFSGSLPSSLGNLSHLTEISLGENNLQGQIPVSFANLTQLRWLWLSSNSLSGDTLEWVVNLTKLTELDLSDNNLQGQIPVSFANLTQLRWLWLSSNSLSGDTLEWVVNLTKLTELDLSDNNLRGQIPVSFANLTQLRWLWLSSNSLSGDTLEWVVNLTKLTELDLSDNNLQGQIPVSFANLTRLRSLWLSSNNLSGDTLEWVVNLTKLTYLDISGNRFSGEFPSSFENLKQLVVLDLSRNDLHGDIPSTLWNLKGLQSLSLESLYLNGVLDVNDLFKLKNLRSLQLSFNNISFTKSFITATTSKLSDLSLDSCNLTEFPQFIGYLSKLERLNLPHNRIRGTILSWMWNNSKESLNYIDLSHNLLTGFVNNQTDVPLPNLAYLDVSSNLLETTLPIPPPSVMIYNISSNFLSGEVPTSICQVSSLVVLDLSNNALNGTLPPCLGSIAPLIYLNLARNKFSGMIPRVYPDGCALKMIDLRENRLGGTIPRSLGNCGALEYLNLGSNEINDTFPIWMSELAYLKVIGLQSNKFHGPVEAHLSQLNFTSLQILDLSNNSFNGRLPSKLLQSCRAMKVIVGQDKLAYMNIHQSVNLSMYRLDESMTYAMILVNKGTEREYLKIPGNLVAIDLSKNKFEGFIPELIGDLKALRMLNLSNNFLTGRIPPSPGKPTMLESLDLSLNNLMGEIPQQLASLTFLEVFDVSQNRLSGPIPHGTQFDTFESSSFTMNAGLCGSPLPNKCKNGDNAPPPPPPPPPSFDADNEEESLFDLDWKIVLTGVGVGFGVGVVLENLIIDEKSRWFLHYSKRMAKGCRKGRKALADKKICS</sequence>
<name>A0ABM3H4Z4_9MYRT</name>
<evidence type="ECO:0000256" key="6">
    <source>
        <dbReference type="ARBA" id="ARBA00022729"/>
    </source>
</evidence>
<dbReference type="PRINTS" id="PR00019">
    <property type="entry name" value="LEURICHRPT"/>
</dbReference>
<dbReference type="InterPro" id="IPR046956">
    <property type="entry name" value="RLP23-like"/>
</dbReference>
<accession>A0ABM3H4Z4</accession>
<comment type="subcellular location">
    <subcellularLocation>
        <location evidence="1">Cell membrane</location>
        <topology evidence="1">Single-pass type I membrane protein</topology>
    </subcellularLocation>
</comment>
<evidence type="ECO:0000256" key="2">
    <source>
        <dbReference type="ARBA" id="ARBA00009592"/>
    </source>
</evidence>
<dbReference type="SUPFAM" id="SSF52058">
    <property type="entry name" value="L domain-like"/>
    <property type="match status" value="1"/>
</dbReference>
<dbReference type="InterPro" id="IPR001611">
    <property type="entry name" value="Leu-rich_rpt"/>
</dbReference>
<dbReference type="InterPro" id="IPR013210">
    <property type="entry name" value="LRR_N_plant-typ"/>
</dbReference>
<dbReference type="Pfam" id="PF13516">
    <property type="entry name" value="LRR_6"/>
    <property type="match status" value="1"/>
</dbReference>
<keyword evidence="7" id="KW-0677">Repeat</keyword>
<keyword evidence="8" id="KW-1133">Transmembrane helix</keyword>
<dbReference type="Proteomes" id="UP000827889">
    <property type="component" value="Chromosome 3"/>
</dbReference>
<dbReference type="GeneID" id="115730400"/>
<keyword evidence="11" id="KW-0325">Glycoprotein</keyword>
<evidence type="ECO:0000259" key="14">
    <source>
        <dbReference type="Pfam" id="PF23598"/>
    </source>
</evidence>
<evidence type="ECO:0000256" key="4">
    <source>
        <dbReference type="ARBA" id="ARBA00022614"/>
    </source>
</evidence>
<keyword evidence="3" id="KW-1003">Cell membrane</keyword>
<dbReference type="PANTHER" id="PTHR48061:SF29">
    <property type="entry name" value="RECEPTOR-LIKE KINASE FAMILY PROTEIN, PUTATIVE-RELATED"/>
    <property type="match status" value="1"/>
</dbReference>
<proteinExistence type="inferred from homology"/>
<feature type="domain" description="Disease resistance R13L4/SHOC-2-like LRR" evidence="14">
    <location>
        <begin position="434"/>
        <end position="614"/>
    </location>
</feature>
<keyword evidence="4" id="KW-0433">Leucine-rich repeat</keyword>
<comment type="similarity">
    <text evidence="2">Belongs to the RLP family.</text>
</comment>
<evidence type="ECO:0000313" key="15">
    <source>
        <dbReference type="Proteomes" id="UP000827889"/>
    </source>
</evidence>
<gene>
    <name evidence="16" type="primary">LOC115730400</name>
</gene>
<evidence type="ECO:0000259" key="13">
    <source>
        <dbReference type="Pfam" id="PF08263"/>
    </source>
</evidence>
<evidence type="ECO:0000256" key="8">
    <source>
        <dbReference type="ARBA" id="ARBA00022989"/>
    </source>
</evidence>
<feature type="region of interest" description="Disordered" evidence="12">
    <location>
        <begin position="989"/>
        <end position="1012"/>
    </location>
</feature>
<keyword evidence="10" id="KW-0675">Receptor</keyword>
<keyword evidence="6" id="KW-0732">Signal</keyword>
<evidence type="ECO:0000256" key="5">
    <source>
        <dbReference type="ARBA" id="ARBA00022692"/>
    </source>
</evidence>
<dbReference type="Gene3D" id="3.80.10.10">
    <property type="entry name" value="Ribonuclease Inhibitor"/>
    <property type="match status" value="5"/>
</dbReference>
<dbReference type="PANTHER" id="PTHR48061">
    <property type="entry name" value="LEUCINE-RICH REPEAT RECEPTOR PROTEIN KINASE EMS1-LIKE-RELATED"/>
    <property type="match status" value="1"/>
</dbReference>
<protein>
    <submittedName>
        <fullName evidence="16">Receptor-like protein 7</fullName>
    </submittedName>
</protein>
<dbReference type="Pfam" id="PF13855">
    <property type="entry name" value="LRR_8"/>
    <property type="match status" value="2"/>
</dbReference>
<evidence type="ECO:0000256" key="12">
    <source>
        <dbReference type="SAM" id="MobiDB-lite"/>
    </source>
</evidence>
<dbReference type="Pfam" id="PF00560">
    <property type="entry name" value="LRR_1"/>
    <property type="match status" value="9"/>
</dbReference>
<dbReference type="Pfam" id="PF23598">
    <property type="entry name" value="LRR_14"/>
    <property type="match status" value="1"/>
</dbReference>
<evidence type="ECO:0000256" key="3">
    <source>
        <dbReference type="ARBA" id="ARBA00022475"/>
    </source>
</evidence>
<dbReference type="InterPro" id="IPR003591">
    <property type="entry name" value="Leu-rich_rpt_typical-subtyp"/>
</dbReference>
<evidence type="ECO:0000313" key="16">
    <source>
        <dbReference type="RefSeq" id="XP_048131647.1"/>
    </source>
</evidence>
<organism evidence="15 16">
    <name type="scientific">Rhodamnia argentea</name>
    <dbReference type="NCBI Taxonomy" id="178133"/>
    <lineage>
        <taxon>Eukaryota</taxon>
        <taxon>Viridiplantae</taxon>
        <taxon>Streptophyta</taxon>
        <taxon>Embryophyta</taxon>
        <taxon>Tracheophyta</taxon>
        <taxon>Spermatophyta</taxon>
        <taxon>Magnoliopsida</taxon>
        <taxon>eudicotyledons</taxon>
        <taxon>Gunneridae</taxon>
        <taxon>Pentapetalae</taxon>
        <taxon>rosids</taxon>
        <taxon>malvids</taxon>
        <taxon>Myrtales</taxon>
        <taxon>Myrtaceae</taxon>
        <taxon>Myrtoideae</taxon>
        <taxon>Myrteae</taxon>
        <taxon>Australasian group</taxon>
        <taxon>Rhodamnia</taxon>
    </lineage>
</organism>
<evidence type="ECO:0000256" key="1">
    <source>
        <dbReference type="ARBA" id="ARBA00004251"/>
    </source>
</evidence>
<dbReference type="InterPro" id="IPR032675">
    <property type="entry name" value="LRR_dom_sf"/>
</dbReference>
<feature type="domain" description="Leucine-rich repeat-containing N-terminal plant-type" evidence="13">
    <location>
        <begin position="13"/>
        <end position="41"/>
    </location>
</feature>
<evidence type="ECO:0000256" key="11">
    <source>
        <dbReference type="ARBA" id="ARBA00023180"/>
    </source>
</evidence>
<keyword evidence="5" id="KW-0812">Transmembrane</keyword>
<dbReference type="SUPFAM" id="SSF52047">
    <property type="entry name" value="RNI-like"/>
    <property type="match status" value="2"/>
</dbReference>
<evidence type="ECO:0000256" key="9">
    <source>
        <dbReference type="ARBA" id="ARBA00023136"/>
    </source>
</evidence>
<keyword evidence="9" id="KW-0472">Membrane</keyword>
<dbReference type="SMART" id="SM00365">
    <property type="entry name" value="LRR_SD22"/>
    <property type="match status" value="10"/>
</dbReference>
<evidence type="ECO:0000256" key="7">
    <source>
        <dbReference type="ARBA" id="ARBA00022737"/>
    </source>
</evidence>
<reference evidence="16" key="1">
    <citation type="submission" date="2025-08" db="UniProtKB">
        <authorList>
            <consortium name="RefSeq"/>
        </authorList>
    </citation>
    <scope>IDENTIFICATION</scope>
    <source>
        <tissue evidence="16">Leaf</tissue>
    </source>
</reference>
<dbReference type="Pfam" id="PF08263">
    <property type="entry name" value="LRRNT_2"/>
    <property type="match status" value="1"/>
</dbReference>
<feature type="compositionally biased region" description="Pro residues" evidence="12">
    <location>
        <begin position="997"/>
        <end position="1007"/>
    </location>
</feature>
<keyword evidence="15" id="KW-1185">Reference proteome</keyword>
<dbReference type="SMART" id="SM00369">
    <property type="entry name" value="LRR_TYP"/>
    <property type="match status" value="15"/>
</dbReference>
<dbReference type="RefSeq" id="XP_048131647.1">
    <property type="nucleotide sequence ID" value="XM_048275690.1"/>
</dbReference>
<dbReference type="InterPro" id="IPR055414">
    <property type="entry name" value="LRR_R13L4/SHOC2-like"/>
</dbReference>
<evidence type="ECO:0000256" key="10">
    <source>
        <dbReference type="ARBA" id="ARBA00023170"/>
    </source>
</evidence>